<dbReference type="Proteomes" id="UP000038200">
    <property type="component" value="Unassembled WGS sequence"/>
</dbReference>
<proteinExistence type="predicted"/>
<accession>A0A0B7IJ46</accession>
<sequence length="122" mass="14651">MKGRNNDFLMSFFYAGKRTMYLYPVHNTDYAINWINSKGIQWDTAKVYHRRTRQLLEVYENPLISFYSLTFVDYYPKVRTLHLPSVPNVSEAVEWALSKGIKFKYVNVYSRDTKVFLERIYL</sequence>
<evidence type="ECO:0000313" key="2">
    <source>
        <dbReference type="Proteomes" id="UP000038200"/>
    </source>
</evidence>
<gene>
    <name evidence="1" type="ORF">CCAND93_20033</name>
</gene>
<dbReference type="AlphaFoldDB" id="A0A0B7IJ46"/>
<organism evidence="1 2">
    <name type="scientific">Capnocytophaga canis</name>
    <dbReference type="NCBI Taxonomy" id="1848903"/>
    <lineage>
        <taxon>Bacteria</taxon>
        <taxon>Pseudomonadati</taxon>
        <taxon>Bacteroidota</taxon>
        <taxon>Flavobacteriia</taxon>
        <taxon>Flavobacteriales</taxon>
        <taxon>Flavobacteriaceae</taxon>
        <taxon>Capnocytophaga</taxon>
    </lineage>
</organism>
<name>A0A0B7IJ46_9FLAO</name>
<evidence type="ECO:0000313" key="1">
    <source>
        <dbReference type="EMBL" id="CEN51906.1"/>
    </source>
</evidence>
<protein>
    <submittedName>
        <fullName evidence="1">Uncharacterized protein</fullName>
    </submittedName>
</protein>
<dbReference type="EMBL" id="CDOL01000112">
    <property type="protein sequence ID" value="CEN51906.1"/>
    <property type="molecule type" value="Genomic_DNA"/>
</dbReference>
<reference evidence="1 2" key="1">
    <citation type="submission" date="2015-01" db="EMBL/GenBank/DDBJ databases">
        <authorList>
            <person name="Xiang T."/>
            <person name="Song Y."/>
            <person name="Huang L."/>
            <person name="Wang B."/>
            <person name="Wu P."/>
        </authorList>
    </citation>
    <scope>NUCLEOTIDE SEQUENCE [LARGE SCALE GENOMIC DNA]</scope>
    <source>
        <strain evidence="1 2">CcD93</strain>
    </source>
</reference>